<keyword evidence="2" id="KW-1185">Reference proteome</keyword>
<dbReference type="EMBL" id="FJOF01000002">
    <property type="protein sequence ID" value="CZR37013.1"/>
    <property type="molecule type" value="Genomic_DNA"/>
</dbReference>
<comment type="caution">
    <text evidence="1">The sequence shown here is derived from an EMBL/GenBank/DDBJ whole genome shotgun (WGS) entry which is preliminary data.</text>
</comment>
<evidence type="ECO:0000313" key="1">
    <source>
        <dbReference type="EMBL" id="CZR37013.1"/>
    </source>
</evidence>
<dbReference type="AlphaFoldDB" id="A0A1L7V883"/>
<dbReference type="VEuPathDB" id="FungiDB:FPRO_02727"/>
<proteinExistence type="predicted"/>
<dbReference type="Proteomes" id="UP000183971">
    <property type="component" value="Unassembled WGS sequence"/>
</dbReference>
<gene>
    <name evidence="1" type="ORF">FPRO_02727</name>
</gene>
<name>A0A1L7V883_FUSPR</name>
<dbReference type="RefSeq" id="XP_031077606.1">
    <property type="nucleotide sequence ID" value="XM_031227140.1"/>
</dbReference>
<reference evidence="2" key="1">
    <citation type="journal article" date="2016" name="Genome Biol. Evol.">
        <title>Comparative 'omics' of the Fusarium fujikuroi species complex highlights differences in genetic potential and metabolite synthesis.</title>
        <authorList>
            <person name="Niehaus E.-M."/>
            <person name="Muensterkoetter M."/>
            <person name="Proctor R.H."/>
            <person name="Brown D.W."/>
            <person name="Sharon A."/>
            <person name="Idan Y."/>
            <person name="Oren-Young L."/>
            <person name="Sieber C.M."/>
            <person name="Novak O."/>
            <person name="Pencik A."/>
            <person name="Tarkowska D."/>
            <person name="Hromadova K."/>
            <person name="Freeman S."/>
            <person name="Maymon M."/>
            <person name="Elazar M."/>
            <person name="Youssef S.A."/>
            <person name="El-Shabrawy E.S.M."/>
            <person name="Shalaby A.B.A."/>
            <person name="Houterman P."/>
            <person name="Brock N.L."/>
            <person name="Burkhardt I."/>
            <person name="Tsavkelova E.A."/>
            <person name="Dickschat J.S."/>
            <person name="Galuszka P."/>
            <person name="Gueldener U."/>
            <person name="Tudzynski B."/>
        </authorList>
    </citation>
    <scope>NUCLEOTIDE SEQUENCE [LARGE SCALE GENOMIC DNA]</scope>
    <source>
        <strain evidence="2">ET1</strain>
    </source>
</reference>
<dbReference type="GeneID" id="42047612"/>
<protein>
    <submittedName>
        <fullName evidence="1">Uncharacterized protein</fullName>
    </submittedName>
</protein>
<sequence length="38" mass="4139">MAATYLTQSLFEVVLTSNLDWKEPSYEASSTPTIASAD</sequence>
<organism evidence="1 2">
    <name type="scientific">Fusarium proliferatum (strain ET1)</name>
    <name type="common">Orchid endophyte fungus</name>
    <dbReference type="NCBI Taxonomy" id="1227346"/>
    <lineage>
        <taxon>Eukaryota</taxon>
        <taxon>Fungi</taxon>
        <taxon>Dikarya</taxon>
        <taxon>Ascomycota</taxon>
        <taxon>Pezizomycotina</taxon>
        <taxon>Sordariomycetes</taxon>
        <taxon>Hypocreomycetidae</taxon>
        <taxon>Hypocreales</taxon>
        <taxon>Nectriaceae</taxon>
        <taxon>Fusarium</taxon>
        <taxon>Fusarium fujikuroi species complex</taxon>
    </lineage>
</organism>
<evidence type="ECO:0000313" key="2">
    <source>
        <dbReference type="Proteomes" id="UP000183971"/>
    </source>
</evidence>
<accession>A0A1L7V883</accession>